<organism evidence="1 2">
    <name type="scientific">Zestomonas carbonaria</name>
    <dbReference type="NCBI Taxonomy" id="2762745"/>
    <lineage>
        <taxon>Bacteria</taxon>
        <taxon>Pseudomonadati</taxon>
        <taxon>Pseudomonadota</taxon>
        <taxon>Gammaproteobacteria</taxon>
        <taxon>Pseudomonadales</taxon>
        <taxon>Pseudomonadaceae</taxon>
        <taxon>Zestomonas</taxon>
    </lineage>
</organism>
<name>A0A7U7ENN3_9GAMM</name>
<evidence type="ECO:0008006" key="3">
    <source>
        <dbReference type="Google" id="ProtNLM"/>
    </source>
</evidence>
<proteinExistence type="predicted"/>
<dbReference type="AlphaFoldDB" id="A0A7U7ENN3"/>
<dbReference type="Proteomes" id="UP000583387">
    <property type="component" value="Unassembled WGS sequence"/>
</dbReference>
<reference evidence="1 2" key="1">
    <citation type="submission" date="2020-08" db="EMBL/GenBank/DDBJ databases">
        <authorList>
            <person name="Criscuolo A."/>
        </authorList>
    </citation>
    <scope>NUCLEOTIDE SEQUENCE [LARGE SCALE GENOMIC DNA]</scope>
    <source>
        <strain evidence="1">CIP111764</strain>
    </source>
</reference>
<comment type="caution">
    <text evidence="1">The sequence shown here is derived from an EMBL/GenBank/DDBJ whole genome shotgun (WGS) entry which is preliminary data.</text>
</comment>
<accession>A0A7U7ENN3</accession>
<evidence type="ECO:0000313" key="1">
    <source>
        <dbReference type="EMBL" id="CAD5108338.1"/>
    </source>
</evidence>
<dbReference type="InterPro" id="IPR021244">
    <property type="entry name" value="DUF2802"/>
</dbReference>
<dbReference type="RefSeq" id="WP_187671661.1">
    <property type="nucleotide sequence ID" value="NZ_CAJFCI010000053.1"/>
</dbReference>
<dbReference type="Pfam" id="PF10975">
    <property type="entry name" value="DUF2802"/>
    <property type="match status" value="1"/>
</dbReference>
<sequence length="133" mass="14711">MIEIALLLLALACAALASTCVWLARRLRAQAEEQARRDAEHDRRLKELAKRLDTYLAGSIRMGEELYELRRTVAPLPDKLQQMEQRDPSSLSFTQAARLVGLGASVDDLTQSCGLSRAEAELVAKLHQGKPKG</sequence>
<keyword evidence="2" id="KW-1185">Reference proteome</keyword>
<evidence type="ECO:0000313" key="2">
    <source>
        <dbReference type="Proteomes" id="UP000583387"/>
    </source>
</evidence>
<gene>
    <name evidence="1" type="ORF">PSEWESI4_02623</name>
</gene>
<protein>
    <recommendedName>
        <fullName evidence="3">DUF2802 domain-containing protein</fullName>
    </recommendedName>
</protein>
<dbReference type="EMBL" id="CAJFCI010000053">
    <property type="protein sequence ID" value="CAD5108338.1"/>
    <property type="molecule type" value="Genomic_DNA"/>
</dbReference>